<feature type="domain" description="ABC transmembrane type-1" evidence="9">
    <location>
        <begin position="17"/>
        <end position="198"/>
    </location>
</feature>
<dbReference type="Proteomes" id="UP000663499">
    <property type="component" value="Chromosome"/>
</dbReference>
<dbReference type="InterPro" id="IPR010065">
    <property type="entry name" value="AA_ABC_transptr_permease_3TM"/>
</dbReference>
<evidence type="ECO:0000256" key="7">
    <source>
        <dbReference type="ARBA" id="ARBA00023136"/>
    </source>
</evidence>
<feature type="transmembrane region" description="Helical" evidence="8">
    <location>
        <begin position="184"/>
        <end position="202"/>
    </location>
</feature>
<dbReference type="InterPro" id="IPR035906">
    <property type="entry name" value="MetI-like_sf"/>
</dbReference>
<keyword evidence="11" id="KW-1185">Reference proteome</keyword>
<evidence type="ECO:0000313" key="10">
    <source>
        <dbReference type="EMBL" id="QSX08442.1"/>
    </source>
</evidence>
<protein>
    <submittedName>
        <fullName evidence="10">Ectoine/hydroxyectoine ABC transporter permease subunit EhuC</fullName>
    </submittedName>
</protein>
<reference evidence="10" key="1">
    <citation type="submission" date="2021-03" db="EMBL/GenBank/DDBJ databases">
        <title>Alkalibacter marinus sp. nov., isolated from tidal flat sediment.</title>
        <authorList>
            <person name="Namirimu T."/>
            <person name="Yang J.-A."/>
            <person name="Yang S.-H."/>
            <person name="Kim Y.-J."/>
            <person name="Kwon K.K."/>
        </authorList>
    </citation>
    <scope>NUCLEOTIDE SEQUENCE</scope>
    <source>
        <strain evidence="10">ES005</strain>
    </source>
</reference>
<dbReference type="InterPro" id="IPR014342">
    <property type="entry name" value="Ectoine_EhuC"/>
</dbReference>
<dbReference type="EMBL" id="CP071444">
    <property type="protein sequence ID" value="QSX08442.1"/>
    <property type="molecule type" value="Genomic_DNA"/>
</dbReference>
<keyword evidence="5" id="KW-0029">Amino-acid transport</keyword>
<evidence type="ECO:0000313" key="11">
    <source>
        <dbReference type="Proteomes" id="UP000663499"/>
    </source>
</evidence>
<dbReference type="PANTHER" id="PTHR30614">
    <property type="entry name" value="MEMBRANE COMPONENT OF AMINO ACID ABC TRANSPORTER"/>
    <property type="match status" value="1"/>
</dbReference>
<name>A0A974XEL9_9FIRM</name>
<gene>
    <name evidence="10" type="primary">ehuC</name>
    <name evidence="10" type="ORF">J0B03_11740</name>
</gene>
<evidence type="ECO:0000256" key="3">
    <source>
        <dbReference type="ARBA" id="ARBA00022475"/>
    </source>
</evidence>
<dbReference type="Gene3D" id="1.10.3720.10">
    <property type="entry name" value="MetI-like"/>
    <property type="match status" value="1"/>
</dbReference>
<evidence type="ECO:0000256" key="2">
    <source>
        <dbReference type="ARBA" id="ARBA00022448"/>
    </source>
</evidence>
<feature type="transmembrane region" description="Helical" evidence="8">
    <location>
        <begin position="20"/>
        <end position="40"/>
    </location>
</feature>
<keyword evidence="6 8" id="KW-1133">Transmembrane helix</keyword>
<dbReference type="SUPFAM" id="SSF161098">
    <property type="entry name" value="MetI-like"/>
    <property type="match status" value="1"/>
</dbReference>
<keyword evidence="4 8" id="KW-0812">Transmembrane</keyword>
<dbReference type="NCBIfam" id="TIGR03004">
    <property type="entry name" value="ectoine_ehuC"/>
    <property type="match status" value="1"/>
</dbReference>
<keyword evidence="2 8" id="KW-0813">Transport</keyword>
<dbReference type="Pfam" id="PF00528">
    <property type="entry name" value="BPD_transp_1"/>
    <property type="match status" value="1"/>
</dbReference>
<dbReference type="GO" id="GO:0006865">
    <property type="term" value="P:amino acid transport"/>
    <property type="evidence" value="ECO:0007669"/>
    <property type="project" value="UniProtKB-KW"/>
</dbReference>
<dbReference type="PANTHER" id="PTHR30614:SF0">
    <property type="entry name" value="L-CYSTINE TRANSPORT SYSTEM PERMEASE PROTEIN TCYL"/>
    <property type="match status" value="1"/>
</dbReference>
<dbReference type="AlphaFoldDB" id="A0A974XEL9"/>
<dbReference type="CDD" id="cd06261">
    <property type="entry name" value="TM_PBP2"/>
    <property type="match status" value="1"/>
</dbReference>
<accession>A0A974XEL9</accession>
<proteinExistence type="inferred from homology"/>
<dbReference type="KEGG" id="alka:J0B03_11740"/>
<feature type="transmembrane region" description="Helical" evidence="8">
    <location>
        <begin position="70"/>
        <end position="95"/>
    </location>
</feature>
<dbReference type="NCBIfam" id="TIGR01726">
    <property type="entry name" value="HEQRo_perm_3TM"/>
    <property type="match status" value="1"/>
</dbReference>
<dbReference type="GO" id="GO:0043190">
    <property type="term" value="C:ATP-binding cassette (ABC) transporter complex"/>
    <property type="evidence" value="ECO:0007669"/>
    <property type="project" value="InterPro"/>
</dbReference>
<dbReference type="PROSITE" id="PS50928">
    <property type="entry name" value="ABC_TM1"/>
    <property type="match status" value="1"/>
</dbReference>
<evidence type="ECO:0000256" key="8">
    <source>
        <dbReference type="RuleBase" id="RU363032"/>
    </source>
</evidence>
<evidence type="ECO:0000256" key="1">
    <source>
        <dbReference type="ARBA" id="ARBA00004651"/>
    </source>
</evidence>
<sequence length="217" mass="23754">MNAVSIIELITSLLSGLRVTVTVAFFGIVLAFFLSFAAGFGRLSKYKIVRVVATVYAEVIRGTSLLVQLFWIYFALPIIGIRLSAMMAGILALGLNGGAYGSEVVRSSINSIPVGQTEASIALNLTPRRRMWRIILPQAFVQMLPGFGNLQIEILKGTALVSLITLGDLTYRANVLNASTMQTTTIFVILLAMYYLIAWPLTRGVEALEKKMKVGRY</sequence>
<dbReference type="InterPro" id="IPR043429">
    <property type="entry name" value="ArtM/GltK/GlnP/TcyL/YhdX-like"/>
</dbReference>
<organism evidence="10 11">
    <name type="scientific">Alkalibacter rhizosphaerae</name>
    <dbReference type="NCBI Taxonomy" id="2815577"/>
    <lineage>
        <taxon>Bacteria</taxon>
        <taxon>Bacillati</taxon>
        <taxon>Bacillota</taxon>
        <taxon>Clostridia</taxon>
        <taxon>Eubacteriales</taxon>
        <taxon>Eubacteriaceae</taxon>
        <taxon>Alkalibacter</taxon>
    </lineage>
</organism>
<dbReference type="GO" id="GO:0022857">
    <property type="term" value="F:transmembrane transporter activity"/>
    <property type="evidence" value="ECO:0007669"/>
    <property type="project" value="InterPro"/>
</dbReference>
<keyword evidence="7 8" id="KW-0472">Membrane</keyword>
<keyword evidence="3" id="KW-1003">Cell membrane</keyword>
<evidence type="ECO:0000259" key="9">
    <source>
        <dbReference type="PROSITE" id="PS50928"/>
    </source>
</evidence>
<dbReference type="InterPro" id="IPR000515">
    <property type="entry name" value="MetI-like"/>
</dbReference>
<comment type="subcellular location">
    <subcellularLocation>
        <location evidence="1 8">Cell membrane</location>
        <topology evidence="1 8">Multi-pass membrane protein</topology>
    </subcellularLocation>
</comment>
<evidence type="ECO:0000256" key="4">
    <source>
        <dbReference type="ARBA" id="ARBA00022692"/>
    </source>
</evidence>
<dbReference type="RefSeq" id="WP_207299783.1">
    <property type="nucleotide sequence ID" value="NZ_CP071444.1"/>
</dbReference>
<evidence type="ECO:0000256" key="5">
    <source>
        <dbReference type="ARBA" id="ARBA00022970"/>
    </source>
</evidence>
<evidence type="ECO:0000256" key="6">
    <source>
        <dbReference type="ARBA" id="ARBA00022989"/>
    </source>
</evidence>
<comment type="similarity">
    <text evidence="8">Belongs to the binding-protein-dependent transport system permease family.</text>
</comment>